<organism evidence="1">
    <name type="scientific">marine sediment metagenome</name>
    <dbReference type="NCBI Taxonomy" id="412755"/>
    <lineage>
        <taxon>unclassified sequences</taxon>
        <taxon>metagenomes</taxon>
        <taxon>ecological metagenomes</taxon>
    </lineage>
</organism>
<dbReference type="AlphaFoldDB" id="A0A0F9KGZ7"/>
<gene>
    <name evidence="1" type="ORF">LCGC14_1329830</name>
</gene>
<proteinExistence type="predicted"/>
<comment type="caution">
    <text evidence="1">The sequence shown here is derived from an EMBL/GenBank/DDBJ whole genome shotgun (WGS) entry which is preliminary data.</text>
</comment>
<evidence type="ECO:0000313" key="1">
    <source>
        <dbReference type="EMBL" id="KKM81444.1"/>
    </source>
</evidence>
<accession>A0A0F9KGZ7</accession>
<reference evidence="1" key="1">
    <citation type="journal article" date="2015" name="Nature">
        <title>Complex archaea that bridge the gap between prokaryotes and eukaryotes.</title>
        <authorList>
            <person name="Spang A."/>
            <person name="Saw J.H."/>
            <person name="Jorgensen S.L."/>
            <person name="Zaremba-Niedzwiedzka K."/>
            <person name="Martijn J."/>
            <person name="Lind A.E."/>
            <person name="van Eijk R."/>
            <person name="Schleper C."/>
            <person name="Guy L."/>
            <person name="Ettema T.J."/>
        </authorList>
    </citation>
    <scope>NUCLEOTIDE SEQUENCE</scope>
</reference>
<name>A0A0F9KGZ7_9ZZZZ</name>
<protein>
    <submittedName>
        <fullName evidence="1">Uncharacterized protein</fullName>
    </submittedName>
</protein>
<dbReference type="EMBL" id="LAZR01008020">
    <property type="protein sequence ID" value="KKM81444.1"/>
    <property type="molecule type" value="Genomic_DNA"/>
</dbReference>
<sequence>MVARTEIYKGETPIGELQQAFKDEIKGILENAALKMKCSIDQLKYRFDNLGRVEVQKMTAGEMVGKHKEDQERKRIVGIRNRRNNG</sequence>